<evidence type="ECO:0000259" key="4">
    <source>
        <dbReference type="PROSITE" id="PS50018"/>
    </source>
</evidence>
<dbReference type="SUPFAM" id="SSF49562">
    <property type="entry name" value="C2 domain (Calcium/lipid-binding domain, CaLB)"/>
    <property type="match status" value="1"/>
</dbReference>
<dbReference type="Pfam" id="PF00616">
    <property type="entry name" value="RasGAP"/>
    <property type="match status" value="1"/>
</dbReference>
<dbReference type="VEuPathDB" id="AmoebaDB:NF0078270"/>
<organism evidence="5 6">
    <name type="scientific">Naegleria fowleri</name>
    <name type="common">Brain eating amoeba</name>
    <dbReference type="NCBI Taxonomy" id="5763"/>
    <lineage>
        <taxon>Eukaryota</taxon>
        <taxon>Discoba</taxon>
        <taxon>Heterolobosea</taxon>
        <taxon>Tetramitia</taxon>
        <taxon>Eutetramitia</taxon>
        <taxon>Vahlkampfiidae</taxon>
        <taxon>Naegleria</taxon>
    </lineage>
</organism>
<feature type="domain" description="Ras-GAP" evidence="4">
    <location>
        <begin position="528"/>
        <end position="727"/>
    </location>
</feature>
<dbReference type="PROSITE" id="PS50018">
    <property type="entry name" value="RAS_GTPASE_ACTIV_2"/>
    <property type="match status" value="1"/>
</dbReference>
<dbReference type="RefSeq" id="XP_044561764.1">
    <property type="nucleotide sequence ID" value="XM_044707038.1"/>
</dbReference>
<dbReference type="InterPro" id="IPR039360">
    <property type="entry name" value="Ras_GTPase"/>
</dbReference>
<feature type="compositionally biased region" description="Basic and acidic residues" evidence="2">
    <location>
        <begin position="266"/>
        <end position="278"/>
    </location>
</feature>
<evidence type="ECO:0000256" key="1">
    <source>
        <dbReference type="ARBA" id="ARBA00022468"/>
    </source>
</evidence>
<keyword evidence="6" id="KW-1185">Reference proteome</keyword>
<dbReference type="AlphaFoldDB" id="A0A6A5BRX4"/>
<dbReference type="SUPFAM" id="SSF48350">
    <property type="entry name" value="GTPase activation domain, GAP"/>
    <property type="match status" value="1"/>
</dbReference>
<accession>A0A6A5BRX4</accession>
<dbReference type="InterPro" id="IPR001936">
    <property type="entry name" value="RasGAP_dom"/>
</dbReference>
<dbReference type="PANTHER" id="PTHR10194">
    <property type="entry name" value="RAS GTPASE-ACTIVATING PROTEINS"/>
    <property type="match status" value="1"/>
</dbReference>
<dbReference type="InterPro" id="IPR036703">
    <property type="entry name" value="MOB_kinase_act_sf"/>
</dbReference>
<dbReference type="InterPro" id="IPR005301">
    <property type="entry name" value="MOB_kinase_act_fam"/>
</dbReference>
<dbReference type="Gene3D" id="2.60.40.150">
    <property type="entry name" value="C2 domain"/>
    <property type="match status" value="1"/>
</dbReference>
<dbReference type="Gene3D" id="1.10.506.10">
    <property type="entry name" value="GTPase Activation - p120gap, domain 1"/>
    <property type="match status" value="1"/>
</dbReference>
<dbReference type="SUPFAM" id="SSF101152">
    <property type="entry name" value="Mob1/phocein"/>
    <property type="match status" value="1"/>
</dbReference>
<dbReference type="VEuPathDB" id="AmoebaDB:NfTy_064990"/>
<feature type="compositionally biased region" description="Low complexity" evidence="2">
    <location>
        <begin position="220"/>
        <end position="242"/>
    </location>
</feature>
<gene>
    <name evidence="5" type="ORF">FDP41_003704</name>
</gene>
<dbReference type="OrthoDB" id="775356at2759"/>
<evidence type="ECO:0000259" key="3">
    <source>
        <dbReference type="PROSITE" id="PS50004"/>
    </source>
</evidence>
<proteinExistence type="predicted"/>
<name>A0A6A5BRX4_NAEFO</name>
<dbReference type="Gene3D" id="1.20.140.30">
    <property type="entry name" value="MOB kinase activator"/>
    <property type="match status" value="1"/>
</dbReference>
<dbReference type="GO" id="GO:0005096">
    <property type="term" value="F:GTPase activator activity"/>
    <property type="evidence" value="ECO:0007669"/>
    <property type="project" value="UniProtKB-KW"/>
</dbReference>
<feature type="domain" description="C2" evidence="3">
    <location>
        <begin position="318"/>
        <end position="433"/>
    </location>
</feature>
<dbReference type="OMA" id="FITPCIT"/>
<evidence type="ECO:0000313" key="6">
    <source>
        <dbReference type="Proteomes" id="UP000444721"/>
    </source>
</evidence>
<evidence type="ECO:0008006" key="7">
    <source>
        <dbReference type="Google" id="ProtNLM"/>
    </source>
</evidence>
<keyword evidence="1" id="KW-0343">GTPase activation</keyword>
<dbReference type="InterPro" id="IPR000008">
    <property type="entry name" value="C2_dom"/>
</dbReference>
<dbReference type="SMART" id="SM00239">
    <property type="entry name" value="C2"/>
    <property type="match status" value="1"/>
</dbReference>
<feature type="region of interest" description="Disordered" evidence="2">
    <location>
        <begin position="211"/>
        <end position="319"/>
    </location>
</feature>
<dbReference type="Pfam" id="PF00168">
    <property type="entry name" value="C2"/>
    <property type="match status" value="1"/>
</dbReference>
<dbReference type="SMART" id="SM00323">
    <property type="entry name" value="RasGAP"/>
    <property type="match status" value="1"/>
</dbReference>
<protein>
    <recommendedName>
        <fullName evidence="7">Ras-GAP domain-containing protein</fullName>
    </recommendedName>
</protein>
<dbReference type="CDD" id="cd00030">
    <property type="entry name" value="C2"/>
    <property type="match status" value="1"/>
</dbReference>
<dbReference type="VEuPathDB" id="AmoebaDB:FDP41_003704"/>
<dbReference type="InterPro" id="IPR035892">
    <property type="entry name" value="C2_domain_sf"/>
</dbReference>
<sequence>MPSIFSAFDRNKTFKPVKNVQSSHHLELSKKLESTLNQDSYTDLVVQESVKLPPGENVNEWISFHMIDFYNKINAIFVLATCICGETQVPKKYKKATEVSAPEYIALSIDKIENLLNDTTIFSTSGDFPKDFRKIVKDMSKKIFRVYAHVFHQHFNEVKERKMETNFLFAFKHFLFFAMEFRLLNEKELEPMVSWIEQSTGIDVESYLKSKKKHKKKDNASSSSETSSTSSASQSSNNSGSASGSGGSDHSTSSDDKHKKRHGGHKRNDSLRAEDFNLIRRRSASVMVASDSSNTSSGNGGLSVGSHGAFSGNGGSLESEHNEKTIYTVEPNKISTLVVEVIEASNLEAKDLGDTSDGFAVLKFENQEVRTEVIWKELNPKWNARFTFIVKNISRVLHVSVYDENRLSKAELIGSADFNCQELADEEKHDFWLDLKNSKDSFAGRIHLQCTFTSSESGSMGYLKKITNLGFYTPLKQFLLSLKPSSFIGLFDNNKLNVDDKIYKSLIYLTTYGETDQNNRTEEFNVSVMKYIIRLEVEKTLRISQLLRSNSISTKLVGMYLKIFGQDYLKKTLQELTQKICEENKYLECSPDMIRKESEGSISFDPQVKAKENMNEIIEYSKQYMQAIRQSVSDMPKDIRQITSHLREQVFKKYENVASVTHDFDNISTQMDSTSMGTIAASSLLFLRFITPCITAPHLFQLVSTTPQKNAQRTLMLVSKILQQTANETEFSEKKEAFMIPANDFVREQKSNLRAFLDEVCDVNGDDMNLRDSTDNTLSEENNDRLLWSLYNIHVLFYDNDSTIYPLLQEVKKKNTTGTLAYFELSNENATQLVESYEQLRSIVGKLGSPPQLSLQARQRVTTAFSKRSDNDNVPSININ</sequence>
<dbReference type="PROSITE" id="PS50004">
    <property type="entry name" value="C2"/>
    <property type="match status" value="1"/>
</dbReference>
<dbReference type="InterPro" id="IPR008936">
    <property type="entry name" value="Rho_GTPase_activation_prot"/>
</dbReference>
<evidence type="ECO:0000313" key="5">
    <source>
        <dbReference type="EMBL" id="KAF0977051.1"/>
    </source>
</evidence>
<dbReference type="PANTHER" id="PTHR10194:SF60">
    <property type="entry name" value="RAS GTPASE-ACTIVATING PROTEIN RASKOL"/>
    <property type="match status" value="1"/>
</dbReference>
<dbReference type="SMART" id="SM01388">
    <property type="entry name" value="Mob1_phocein"/>
    <property type="match status" value="1"/>
</dbReference>
<dbReference type="EMBL" id="VFQX01000035">
    <property type="protein sequence ID" value="KAF0977051.1"/>
    <property type="molecule type" value="Genomic_DNA"/>
</dbReference>
<reference evidence="5 6" key="1">
    <citation type="journal article" date="2019" name="Sci. Rep.">
        <title>Nanopore sequencing improves the draft genome of the human pathogenic amoeba Naegleria fowleri.</title>
        <authorList>
            <person name="Liechti N."/>
            <person name="Schurch N."/>
            <person name="Bruggmann R."/>
            <person name="Wittwer M."/>
        </authorList>
    </citation>
    <scope>NUCLEOTIDE SEQUENCE [LARGE SCALE GENOMIC DNA]</scope>
    <source>
        <strain evidence="5 6">ATCC 30894</strain>
    </source>
</reference>
<dbReference type="Pfam" id="PF03637">
    <property type="entry name" value="Mob1_phocein"/>
    <property type="match status" value="1"/>
</dbReference>
<comment type="caution">
    <text evidence="5">The sequence shown here is derived from an EMBL/GenBank/DDBJ whole genome shotgun (WGS) entry which is preliminary data.</text>
</comment>
<evidence type="ECO:0000256" key="2">
    <source>
        <dbReference type="SAM" id="MobiDB-lite"/>
    </source>
</evidence>
<dbReference type="GeneID" id="68110922"/>
<dbReference type="Proteomes" id="UP000444721">
    <property type="component" value="Unassembled WGS sequence"/>
</dbReference>